<feature type="region of interest" description="Disordered" evidence="3">
    <location>
        <begin position="169"/>
        <end position="242"/>
    </location>
</feature>
<feature type="compositionally biased region" description="Polar residues" evidence="3">
    <location>
        <begin position="182"/>
        <end position="192"/>
    </location>
</feature>
<dbReference type="KEGG" id="api:100164595"/>
<evidence type="ECO:0000313" key="5">
    <source>
        <dbReference type="Proteomes" id="UP000007819"/>
    </source>
</evidence>
<evidence type="ECO:0000256" key="3">
    <source>
        <dbReference type="SAM" id="MobiDB-lite"/>
    </source>
</evidence>
<feature type="compositionally biased region" description="Low complexity" evidence="3">
    <location>
        <begin position="198"/>
        <end position="209"/>
    </location>
</feature>
<dbReference type="PROSITE" id="PS51155">
    <property type="entry name" value="CHIT_BIND_RR_2"/>
    <property type="match status" value="1"/>
</dbReference>
<dbReference type="Proteomes" id="UP000007819">
    <property type="component" value="Chromosome A2"/>
</dbReference>
<reference evidence="4" key="2">
    <citation type="submission" date="2022-06" db="UniProtKB">
        <authorList>
            <consortium name="EnsemblMetazoa"/>
        </authorList>
    </citation>
    <scope>IDENTIFICATION</scope>
</reference>
<accession>A0A8R1XJH6</accession>
<evidence type="ECO:0000256" key="1">
    <source>
        <dbReference type="ARBA" id="ARBA00022460"/>
    </source>
</evidence>
<name>A0A8R1XJH6_ACYPI</name>
<dbReference type="AlphaFoldDB" id="A0A8R1XJH6"/>
<dbReference type="InterPro" id="IPR000618">
    <property type="entry name" value="Insect_cuticle"/>
</dbReference>
<dbReference type="CTD" id="100164595"/>
<dbReference type="GO" id="GO:0062129">
    <property type="term" value="C:chitin-based extracellular matrix"/>
    <property type="evidence" value="ECO:0007669"/>
    <property type="project" value="TreeGrafter"/>
</dbReference>
<dbReference type="InterPro" id="IPR031311">
    <property type="entry name" value="CHIT_BIND_RR_consensus"/>
</dbReference>
<dbReference type="GO" id="GO:0008010">
    <property type="term" value="F:structural constituent of chitin-based larval cuticle"/>
    <property type="evidence" value="ECO:0007669"/>
    <property type="project" value="TreeGrafter"/>
</dbReference>
<dbReference type="PANTHER" id="PTHR10380">
    <property type="entry name" value="CUTICLE PROTEIN"/>
    <property type="match status" value="1"/>
</dbReference>
<dbReference type="GeneID" id="100164595"/>
<dbReference type="OrthoDB" id="6379191at2759"/>
<evidence type="ECO:0000256" key="2">
    <source>
        <dbReference type="PROSITE-ProRule" id="PRU00497"/>
    </source>
</evidence>
<organism evidence="4 5">
    <name type="scientific">Acyrthosiphon pisum</name>
    <name type="common">Pea aphid</name>
    <dbReference type="NCBI Taxonomy" id="7029"/>
    <lineage>
        <taxon>Eukaryota</taxon>
        <taxon>Metazoa</taxon>
        <taxon>Ecdysozoa</taxon>
        <taxon>Arthropoda</taxon>
        <taxon>Hexapoda</taxon>
        <taxon>Insecta</taxon>
        <taxon>Pterygota</taxon>
        <taxon>Neoptera</taxon>
        <taxon>Paraneoptera</taxon>
        <taxon>Hemiptera</taxon>
        <taxon>Sternorrhyncha</taxon>
        <taxon>Aphidomorpha</taxon>
        <taxon>Aphidoidea</taxon>
        <taxon>Aphididae</taxon>
        <taxon>Macrosiphini</taxon>
        <taxon>Acyrthosiphon</taxon>
    </lineage>
</organism>
<keyword evidence="1 2" id="KW-0193">Cuticle</keyword>
<dbReference type="PANTHER" id="PTHR10380:SF173">
    <property type="entry name" value="CUTICULAR PROTEIN 47EF, ISOFORM C-RELATED"/>
    <property type="match status" value="1"/>
</dbReference>
<protein>
    <submittedName>
        <fullName evidence="4">Uncharacterized protein</fullName>
    </submittedName>
</protein>
<feature type="compositionally biased region" description="Low complexity" evidence="3">
    <location>
        <begin position="216"/>
        <end position="229"/>
    </location>
</feature>
<dbReference type="Pfam" id="PF00379">
    <property type="entry name" value="Chitin_bind_4"/>
    <property type="match status" value="1"/>
</dbReference>
<dbReference type="InterPro" id="IPR050468">
    <property type="entry name" value="Cuticle_Struct_Prot"/>
</dbReference>
<evidence type="ECO:0000313" key="4">
    <source>
        <dbReference type="EnsemblMetazoa" id="NP_001165736.1"/>
    </source>
</evidence>
<dbReference type="RefSeq" id="NP_001165736.1">
    <property type="nucleotide sequence ID" value="NM_001172265.1"/>
</dbReference>
<dbReference type="PROSITE" id="PS00233">
    <property type="entry name" value="CHIT_BIND_RR_1"/>
    <property type="match status" value="1"/>
</dbReference>
<feature type="compositionally biased region" description="Polar residues" evidence="3">
    <location>
        <begin position="273"/>
        <end position="293"/>
    </location>
</feature>
<dbReference type="EnsemblMetazoa" id="NM_001172265.1">
    <property type="protein sequence ID" value="NP_001165736.1"/>
    <property type="gene ID" value="GeneID_100164595"/>
</dbReference>
<sequence>MVLKYNTKTMELLKYTLMGLIVTCLSVAADPLKQKPQTLNSSPAKNSQEQVANELKPDFVPIYLYARENSLDGDYNFKYETGNGIFAEERGVMLNKGTENEANSVVGSYKYISPEGVPIEVTYTAGVDGFRAYGAHLPVGPPAASNLPKSLAYKNVPQTTAFARPQFKLANSDSSDDGGQARSEQQLQTVSELPQLRSSEQPQVQSSEQPKVRSSEQPQVQLPEQPQVPSAAEQVSAGQAANDVAEQSQNVLFVGRGPTEKPLEMIVRASVATADQSQGPSAGNPQDYYQQFRGQPVPELQSAYPTPGPQPRPTPQQQQQQSVIQRFEPPRSAAPSVVPVLQAVPQAIQTQPKVVPVLQRLVPGGYQQQQQQQQLQLQLQPQFNARPVQQPPFNQQQPPFNQQQLTFNQQQRPGTVRQFSIEPQQMWYVPNNQQGRYFQLPPMQRTLGPPKY</sequence>
<keyword evidence="5" id="KW-1185">Reference proteome</keyword>
<proteinExistence type="predicted"/>
<reference evidence="5" key="1">
    <citation type="submission" date="2010-06" db="EMBL/GenBank/DDBJ databases">
        <authorList>
            <person name="Jiang H."/>
            <person name="Abraham K."/>
            <person name="Ali S."/>
            <person name="Alsbrooks S.L."/>
            <person name="Anim B.N."/>
            <person name="Anosike U.S."/>
            <person name="Attaway T."/>
            <person name="Bandaranaike D.P."/>
            <person name="Battles P.K."/>
            <person name="Bell S.N."/>
            <person name="Bell A.V."/>
            <person name="Beltran B."/>
            <person name="Bickham C."/>
            <person name="Bustamante Y."/>
            <person name="Caleb T."/>
            <person name="Canada A."/>
            <person name="Cardenas V."/>
            <person name="Carter K."/>
            <person name="Chacko J."/>
            <person name="Chandrabose M.N."/>
            <person name="Chavez D."/>
            <person name="Chavez A."/>
            <person name="Chen L."/>
            <person name="Chu H.-S."/>
            <person name="Claassen K.J."/>
            <person name="Cockrell R."/>
            <person name="Collins M."/>
            <person name="Cooper J.A."/>
            <person name="Cree A."/>
            <person name="Curry S.M."/>
            <person name="Da Y."/>
            <person name="Dao M.D."/>
            <person name="Das B."/>
            <person name="Davila M.-L."/>
            <person name="Davy-Carroll L."/>
            <person name="Denson S."/>
            <person name="Dinh H."/>
            <person name="Ebong V.E."/>
            <person name="Edwards J.R."/>
            <person name="Egan A."/>
            <person name="El-Daye J."/>
            <person name="Escobedo L."/>
            <person name="Fernandez S."/>
            <person name="Fernando P.R."/>
            <person name="Flagg N."/>
            <person name="Forbes L.D."/>
            <person name="Fowler R.G."/>
            <person name="Fu Q."/>
            <person name="Gabisi R.A."/>
            <person name="Ganer J."/>
            <person name="Garbino Pronczuk A."/>
            <person name="Garcia R.M."/>
            <person name="Garner T."/>
            <person name="Garrett T.E."/>
            <person name="Gonzalez D.A."/>
            <person name="Hamid H."/>
            <person name="Hawkins E.S."/>
            <person name="Hirani K."/>
            <person name="Hogues M.E."/>
            <person name="Hollins B."/>
            <person name="Hsiao C.-H."/>
            <person name="Jabil R."/>
            <person name="James M.L."/>
            <person name="Jhangiani S.N."/>
            <person name="Johnson B."/>
            <person name="Johnson Q."/>
            <person name="Joshi V."/>
            <person name="Kalu J.B."/>
            <person name="Kam C."/>
            <person name="Kashfia A."/>
            <person name="Keebler J."/>
            <person name="Kisamo H."/>
            <person name="Kovar C.L."/>
            <person name="Lago L.A."/>
            <person name="Lai C.-Y."/>
            <person name="Laidlaw J."/>
            <person name="Lara F."/>
            <person name="Le T.-K."/>
            <person name="Lee S.L."/>
            <person name="Legall F.H."/>
            <person name="Lemon S.J."/>
            <person name="Lewis L.R."/>
            <person name="Li B."/>
            <person name="Liu Y."/>
            <person name="Liu Y.-S."/>
            <person name="Lopez J."/>
            <person name="Lozado R.J."/>
            <person name="Lu J."/>
            <person name="Madu R.C."/>
            <person name="Maheshwari M."/>
            <person name="Maheshwari R."/>
            <person name="Malloy K."/>
            <person name="Martinez E."/>
            <person name="Mathew T."/>
            <person name="Mercado I.C."/>
            <person name="Mercado C."/>
            <person name="Meyer B."/>
            <person name="Montgomery K."/>
            <person name="Morgan M.B."/>
            <person name="Munidasa M."/>
            <person name="Nazareth L.V."/>
            <person name="Nelson J."/>
            <person name="Ng B.M."/>
            <person name="Nguyen N.B."/>
            <person name="Nguyen P.Q."/>
            <person name="Nguyen T."/>
            <person name="Obregon M."/>
            <person name="Okwuonu G.O."/>
            <person name="Onwere C.G."/>
            <person name="Orozco G."/>
            <person name="Parra A."/>
            <person name="Patel S."/>
            <person name="Patil S."/>
            <person name="Perez A."/>
            <person name="Perez Y."/>
            <person name="Pham C."/>
            <person name="Primus E.L."/>
            <person name="Pu L.-L."/>
            <person name="Puazo M."/>
            <person name="Qin X."/>
            <person name="Quiroz J.B."/>
            <person name="Reese J."/>
            <person name="Richards S."/>
            <person name="Rives C.M."/>
            <person name="Robberts R."/>
            <person name="Ruiz S.J."/>
            <person name="Ruiz M.J."/>
            <person name="Santibanez J."/>
            <person name="Schneider B.W."/>
            <person name="Sisson I."/>
            <person name="Smith M."/>
            <person name="Sodergren E."/>
            <person name="Song X.-Z."/>
            <person name="Song B.B."/>
            <person name="Summersgill H."/>
            <person name="Thelus R."/>
            <person name="Thornton R.D."/>
            <person name="Trejos Z.Y."/>
            <person name="Usmani K."/>
            <person name="Vattathil S."/>
            <person name="Villasana D."/>
            <person name="Walker D.L."/>
            <person name="Wang S."/>
            <person name="Wang K."/>
            <person name="White C.S."/>
            <person name="Williams A.C."/>
            <person name="Williamson J."/>
            <person name="Wilson K."/>
            <person name="Woghiren I.O."/>
            <person name="Woodworth J.R."/>
            <person name="Worley K.C."/>
            <person name="Wright R.A."/>
            <person name="Wu W."/>
            <person name="Young L."/>
            <person name="Zhang L."/>
            <person name="Zhang J."/>
            <person name="Zhu Y."/>
            <person name="Muzny D.M."/>
            <person name="Weinstock G."/>
            <person name="Gibbs R.A."/>
        </authorList>
    </citation>
    <scope>NUCLEOTIDE SEQUENCE [LARGE SCALE GENOMIC DNA]</scope>
    <source>
        <strain evidence="5">LSR1</strain>
    </source>
</reference>
<feature type="region of interest" description="Disordered" evidence="3">
    <location>
        <begin position="272"/>
        <end position="331"/>
    </location>
</feature>